<gene>
    <name evidence="1" type="ORF">THII_2047</name>
</gene>
<dbReference type="AlphaFoldDB" id="A0A090AGQ0"/>
<dbReference type="HOGENOM" id="CLU_1098100_0_0_6"/>
<dbReference type="EMBL" id="AP014633">
    <property type="protein sequence ID" value="BAP56344.1"/>
    <property type="molecule type" value="Genomic_DNA"/>
</dbReference>
<keyword evidence="2" id="KW-1185">Reference proteome</keyword>
<proteinExistence type="predicted"/>
<sequence length="253" mass="28577">MGTSLALWAHNATFDPSTGTLHIPTVEVPQVFGTGLDYYQVDLGLVPESSVMTFTLLNAVLMPSSTTTPGIEGTTTTGPEVQLLSGTWTFSYKILNDYTNSYTLTTVKESTTEPGKYLIWGTNEYGDPVFADYNSEYKNYGLFDRGTLFDQFFIFSFTSENTVSGCYYMVVETSETSECYPMTGIRTARTRYRVNSLKNFLEEEQHVISEHRALQATKRSVPWVQVKDTDEETYKRYKLLQEAISSQVRSEAQ</sequence>
<name>A0A090AGQ0_9GAMM</name>
<accession>A0A090AGQ0</accession>
<reference evidence="1 2" key="1">
    <citation type="journal article" date="2014" name="ISME J.">
        <title>Ecophysiology of Thioploca ingrica as revealed by the complete genome sequence supplemented with proteomic evidence.</title>
        <authorList>
            <person name="Kojima H."/>
            <person name="Ogura Y."/>
            <person name="Yamamoto N."/>
            <person name="Togashi T."/>
            <person name="Mori H."/>
            <person name="Watanabe T."/>
            <person name="Nemoto F."/>
            <person name="Kurokawa K."/>
            <person name="Hayashi T."/>
            <person name="Fukui M."/>
        </authorList>
    </citation>
    <scope>NUCLEOTIDE SEQUENCE [LARGE SCALE GENOMIC DNA]</scope>
</reference>
<evidence type="ECO:0000313" key="1">
    <source>
        <dbReference type="EMBL" id="BAP56344.1"/>
    </source>
</evidence>
<dbReference type="Proteomes" id="UP000031623">
    <property type="component" value="Chromosome"/>
</dbReference>
<evidence type="ECO:0000313" key="2">
    <source>
        <dbReference type="Proteomes" id="UP000031623"/>
    </source>
</evidence>
<organism evidence="1 2">
    <name type="scientific">Thioploca ingrica</name>
    <dbReference type="NCBI Taxonomy" id="40754"/>
    <lineage>
        <taxon>Bacteria</taxon>
        <taxon>Pseudomonadati</taxon>
        <taxon>Pseudomonadota</taxon>
        <taxon>Gammaproteobacteria</taxon>
        <taxon>Thiotrichales</taxon>
        <taxon>Thiotrichaceae</taxon>
        <taxon>Thioploca</taxon>
    </lineage>
</organism>
<dbReference type="KEGG" id="tig:THII_2047"/>
<protein>
    <submittedName>
        <fullName evidence="1">Uncharacterized protein</fullName>
    </submittedName>
</protein>